<evidence type="ECO:0000256" key="19">
    <source>
        <dbReference type="RuleBase" id="RU362033"/>
    </source>
</evidence>
<feature type="active site" description="4-aspartylphosphate intermediate" evidence="16">
    <location>
        <position position="472"/>
    </location>
</feature>
<dbReference type="SUPFAM" id="SSF81653">
    <property type="entry name" value="Calcium ATPase, transduction domain A"/>
    <property type="match status" value="1"/>
</dbReference>
<dbReference type="SUPFAM" id="SSF81660">
    <property type="entry name" value="Metal cation-transporting ATPase, ATP-binding domain N"/>
    <property type="match status" value="1"/>
</dbReference>
<keyword evidence="23" id="KW-1185">Reference proteome</keyword>
<dbReference type="Gene3D" id="3.40.50.1000">
    <property type="entry name" value="HAD superfamily/HAD-like"/>
    <property type="match status" value="2"/>
</dbReference>
<evidence type="ECO:0000259" key="21">
    <source>
        <dbReference type="Pfam" id="PF16209"/>
    </source>
</evidence>
<feature type="domain" description="P-type ATPase N-terminal" evidence="21">
    <location>
        <begin position="101"/>
        <end position="154"/>
    </location>
</feature>
<feature type="binding site" evidence="17">
    <location>
        <position position="472"/>
    </location>
    <ligand>
        <name>ATP</name>
        <dbReference type="ChEBI" id="CHEBI:30616"/>
    </ligand>
</feature>
<dbReference type="SFLD" id="SFLDS00003">
    <property type="entry name" value="Haloacid_Dehalogenase"/>
    <property type="match status" value="1"/>
</dbReference>
<evidence type="ECO:0000256" key="10">
    <source>
        <dbReference type="ARBA" id="ARBA00022842"/>
    </source>
</evidence>
<sequence>MARNQNDQEKSHSRSLSSGAKDTGMEASAWPAEYNAWIDAYSDTEKSKWSFKLKSHFTKLVTQLCNPIAPLRQRKVKGNNKGVRIVMPNYTVVGSKSIRPNSAYKGNKVQTTKYNVFTFLPKNLFEQFHRLANLYFLFIAFLNWFPQIEAYGRFLGFIPLFIVLTVTAAKDAYEDRRRYLMDKTINNLTCNVYNGLSKAYVKTLWKDVTVGDIIRVYCNEVMPADILLLNSADRSGICYVETSSLDGENSLKPRQVVSSFAKRNEPFDPEKFRCLVECEAPNQHMYRFVGAILHQDGYREPLDKENLIIRGCELRNTDYIEGIVLYAGADTKTMLNSSKTRHKRSKLERKINSTIMLCVSILAFLCFIVSIGCLTWLNSFQNRNAVPFLNFFVDDQSSPLYNAFLMFWASAILFQIMIPISLYVTMELVKIGQVFTIGQDPQLYDKETHSKVECRTLNIPEELGQVEHILSDKTGTLTENLMVFKRCSVDGTDYANTEAENDEEGMSTTNARSGVKAVNPNPILKKAIDDIFLLSGEESLASFTLSADPEFIIHFFVNMALCNTVVVNGLPEGGAGQSIGKIMRHDHADKAAIENLPVALKTAWDTSDTVEDTDDNSARTSETVSRTLAQPSENATDKSNALRPWPYQWRNFISAKRIALLRRALYQPSGNESSPSPSQRKKTKTFLTRRSNFNLPPFSLKVADFFSRNGSDKQTSISLCERSGTAQSLKSKTQLDETSVKSKRASIAKPIYSLYNLPKQLVEMPKWSLFIPPLLRRGTDKPKTVSCFKNPIYEAESPDELALVHAAAAYGIRLAKRQRKQAFVQMPDRKVHAYDILHVLAFSPERRRMSVIVRQTPGNQLFLYCKGADATIMSLLSKKFSESRRGIYCINKTKAHLRKYSSLGLRTLCLAKRSITVNEYSAWLNQHHNAELAKKNRGELLEMSASMIERDLELLGATAVEDRLQPGVPECIQALRSAGINVWVLTGDKTETAVNIAYACNLFFPKDELLYIDSKNWLDADATLDACLEKTGLNRMSEETLKKKFYLNFGLVVDGRTLPGCIHPPLMTKFLKLISHCPAVLCTRSTPHQKAMVVQLVKKKLHSLTLAVGDGANDVPMLQSADVGVGISGKEGMHAVIASDFSMPRFKYLQRLLLVHGHWCYDRLARMVLYFFYKNTVMVFLMFFFQTMCGFSSQAVIDPVYQNLFNVIFTAMPPMTFGILEEDMKDKDLMTNPYLYVLGRKNQIFCLRKFALTLLDTLWQAAMIFISILMAGYGSDMNMCEISFLAMSCVNLCCQFHLLLETQKMALIVIVIFTLNLATFYGVSIIYNLLSVGCCNADPPYMVAQRMLREERYWSTVLLSVVAALLPRFVYRHFYSTVFSQKAQLAHWRFKEEHHEIVPSSSSMNDLRRRRCFNDSPCVR</sequence>
<dbReference type="InterPro" id="IPR032630">
    <property type="entry name" value="P_typ_ATPase_c"/>
</dbReference>
<dbReference type="SFLD" id="SFLDF00027">
    <property type="entry name" value="p-type_atpase"/>
    <property type="match status" value="1"/>
</dbReference>
<evidence type="ECO:0000256" key="9">
    <source>
        <dbReference type="ARBA" id="ARBA00022840"/>
    </source>
</evidence>
<feature type="binding site" evidence="17">
    <location>
        <position position="986"/>
    </location>
    <ligand>
        <name>ATP</name>
        <dbReference type="ChEBI" id="CHEBI:30616"/>
    </ligand>
</feature>
<dbReference type="GO" id="GO:0000287">
    <property type="term" value="F:magnesium ion binding"/>
    <property type="evidence" value="ECO:0007669"/>
    <property type="project" value="UniProtKB-UniRule"/>
</dbReference>
<evidence type="ECO:0000256" key="14">
    <source>
        <dbReference type="ARBA" id="ARBA00034036"/>
    </source>
</evidence>
<keyword evidence="12 19" id="KW-1133">Transmembrane helix</keyword>
<dbReference type="InterPro" id="IPR001757">
    <property type="entry name" value="P_typ_ATPase"/>
</dbReference>
<evidence type="ECO:0000256" key="20">
    <source>
        <dbReference type="SAM" id="MobiDB-lite"/>
    </source>
</evidence>
<feature type="binding site" evidence="17">
    <location>
        <position position="473"/>
    </location>
    <ligand>
        <name>ATP</name>
        <dbReference type="ChEBI" id="CHEBI:30616"/>
    </ligand>
</feature>
<comment type="similarity">
    <text evidence="4 19">Belongs to the cation transport ATPase (P-type) (TC 3.A.3) family. Type IV subfamily.</text>
</comment>
<keyword evidence="8" id="KW-0256">Endoplasmic reticulum</keyword>
<keyword evidence="7 17" id="KW-0547">Nucleotide-binding</keyword>
<evidence type="ECO:0000256" key="12">
    <source>
        <dbReference type="ARBA" id="ARBA00022989"/>
    </source>
</evidence>
<feature type="binding site" evidence="18">
    <location>
        <position position="1114"/>
    </location>
    <ligand>
        <name>Mg(2+)</name>
        <dbReference type="ChEBI" id="CHEBI:18420"/>
    </ligand>
</feature>
<feature type="binding site" evidence="17">
    <location>
        <position position="906"/>
    </location>
    <ligand>
        <name>ATP</name>
        <dbReference type="ChEBI" id="CHEBI:30616"/>
    </ligand>
</feature>
<feature type="binding site" evidence="17">
    <location>
        <position position="988"/>
    </location>
    <ligand>
        <name>ATP</name>
        <dbReference type="ChEBI" id="CHEBI:30616"/>
    </ligand>
</feature>
<dbReference type="PROSITE" id="PS00154">
    <property type="entry name" value="ATPASE_E1_E2"/>
    <property type="match status" value="1"/>
</dbReference>
<dbReference type="InterPro" id="IPR023298">
    <property type="entry name" value="ATPase_P-typ_TM_dom_sf"/>
</dbReference>
<evidence type="ECO:0000256" key="6">
    <source>
        <dbReference type="ARBA" id="ARBA00022723"/>
    </source>
</evidence>
<evidence type="ECO:0000256" key="1">
    <source>
        <dbReference type="ARBA" id="ARBA00001946"/>
    </source>
</evidence>
<keyword evidence="9 17" id="KW-0067">ATP-binding</keyword>
<dbReference type="EC" id="7.6.2.1" evidence="19"/>
<feature type="transmembrane region" description="Helical" evidence="19">
    <location>
        <begin position="1307"/>
        <end position="1333"/>
    </location>
</feature>
<comment type="catalytic activity">
    <reaction evidence="14 19">
        <text>ATP + H2O + phospholipidSide 1 = ADP + phosphate + phospholipidSide 2.</text>
        <dbReference type="EC" id="7.6.2.1"/>
    </reaction>
</comment>
<feature type="region of interest" description="Disordered" evidence="20">
    <location>
        <begin position="1"/>
        <end position="23"/>
    </location>
</feature>
<dbReference type="InterPro" id="IPR032631">
    <property type="entry name" value="P-type_ATPase_N"/>
</dbReference>
<comment type="subcellular location">
    <subcellularLocation>
        <location evidence="2">Endomembrane system</location>
        <topology evidence="2">Multi-pass membrane protein</topology>
    </subcellularLocation>
    <subcellularLocation>
        <location evidence="3">Endoplasmic reticulum membrane</location>
    </subcellularLocation>
    <subcellularLocation>
        <location evidence="19">Membrane</location>
        <topology evidence="19">Multi-pass membrane protein</topology>
    </subcellularLocation>
</comment>
<dbReference type="GO" id="GO:0016887">
    <property type="term" value="F:ATP hydrolysis activity"/>
    <property type="evidence" value="ECO:0007669"/>
    <property type="project" value="InterPro"/>
</dbReference>
<evidence type="ECO:0000313" key="23">
    <source>
        <dbReference type="Proteomes" id="UP000046395"/>
    </source>
</evidence>
<evidence type="ECO:0000256" key="4">
    <source>
        <dbReference type="ARBA" id="ARBA00008109"/>
    </source>
</evidence>
<evidence type="ECO:0000256" key="13">
    <source>
        <dbReference type="ARBA" id="ARBA00023136"/>
    </source>
</evidence>
<dbReference type="GO" id="GO:0045332">
    <property type="term" value="P:phospholipid translocation"/>
    <property type="evidence" value="ECO:0007669"/>
    <property type="project" value="TreeGrafter"/>
</dbReference>
<dbReference type="Gene3D" id="2.70.150.10">
    <property type="entry name" value="Calcium-transporting ATPase, cytoplasmic transduction domain A"/>
    <property type="match status" value="1"/>
</dbReference>
<feature type="transmembrane region" description="Helical" evidence="19">
    <location>
        <begin position="131"/>
        <end position="148"/>
    </location>
</feature>
<dbReference type="GO" id="GO:0005886">
    <property type="term" value="C:plasma membrane"/>
    <property type="evidence" value="ECO:0007669"/>
    <property type="project" value="TreeGrafter"/>
</dbReference>
<evidence type="ECO:0000313" key="24">
    <source>
        <dbReference type="WBParaSite" id="TMUE_2000006112.1"/>
    </source>
</evidence>
<dbReference type="Pfam" id="PF16212">
    <property type="entry name" value="PhoLip_ATPase_C"/>
    <property type="match status" value="1"/>
</dbReference>
<dbReference type="WBParaSite" id="TMUE_2000006112.1">
    <property type="protein sequence ID" value="TMUE_2000006112.1"/>
    <property type="gene ID" value="WBGene00290819"/>
</dbReference>
<feature type="binding site" evidence="17">
    <location>
        <position position="474"/>
    </location>
    <ligand>
        <name>ATP</name>
        <dbReference type="ChEBI" id="CHEBI:30616"/>
    </ligand>
</feature>
<evidence type="ECO:0000256" key="17">
    <source>
        <dbReference type="PIRSR" id="PIRSR606539-2"/>
    </source>
</evidence>
<dbReference type="SUPFAM" id="SSF81665">
    <property type="entry name" value="Calcium ATPase, transmembrane domain M"/>
    <property type="match status" value="1"/>
</dbReference>
<feature type="transmembrane region" description="Helical" evidence="19">
    <location>
        <begin position="1176"/>
        <end position="1197"/>
    </location>
</feature>
<dbReference type="NCBIfam" id="TIGR01494">
    <property type="entry name" value="ATPase_P-type"/>
    <property type="match status" value="1"/>
</dbReference>
<dbReference type="FunFam" id="3.40.1110.10:FF:000009">
    <property type="entry name" value="Phospholipid-transporting ATPase"/>
    <property type="match status" value="1"/>
</dbReference>
<dbReference type="Proteomes" id="UP000046395">
    <property type="component" value="Unassembled WGS sequence"/>
</dbReference>
<evidence type="ECO:0000259" key="22">
    <source>
        <dbReference type="Pfam" id="PF16212"/>
    </source>
</evidence>
<dbReference type="GO" id="GO:0005524">
    <property type="term" value="F:ATP binding"/>
    <property type="evidence" value="ECO:0007669"/>
    <property type="project" value="UniProtKB-UniRule"/>
</dbReference>
<dbReference type="FunFam" id="3.40.50.1000:FF:000014">
    <property type="entry name" value="Phospholipid-transporting ATPase"/>
    <property type="match status" value="1"/>
</dbReference>
<feature type="transmembrane region" description="Helical" evidence="19">
    <location>
        <begin position="1282"/>
        <end position="1300"/>
    </location>
</feature>
<dbReference type="InterPro" id="IPR044492">
    <property type="entry name" value="P_typ_ATPase_HD_dom"/>
</dbReference>
<feature type="binding site" evidence="17">
    <location>
        <position position="800"/>
    </location>
    <ligand>
        <name>ATP</name>
        <dbReference type="ChEBI" id="CHEBI:30616"/>
    </ligand>
</feature>
<protein>
    <recommendedName>
        <fullName evidence="19">Phospholipid-transporting ATPase</fullName>
        <ecNumber evidence="19">7.6.2.1</ecNumber>
    </recommendedName>
</protein>
<dbReference type="InterPro" id="IPR006539">
    <property type="entry name" value="P-type_ATPase_IV"/>
</dbReference>
<dbReference type="GO" id="GO:0005789">
    <property type="term" value="C:endoplasmic reticulum membrane"/>
    <property type="evidence" value="ECO:0007669"/>
    <property type="project" value="UniProtKB-SubCell"/>
</dbReference>
<evidence type="ECO:0000256" key="8">
    <source>
        <dbReference type="ARBA" id="ARBA00022824"/>
    </source>
</evidence>
<dbReference type="SUPFAM" id="SSF56784">
    <property type="entry name" value="HAD-like"/>
    <property type="match status" value="1"/>
</dbReference>
<dbReference type="GO" id="GO:0140326">
    <property type="term" value="F:ATPase-coupled intramembrane lipid transporter activity"/>
    <property type="evidence" value="ECO:0007669"/>
    <property type="project" value="UniProtKB-EC"/>
</dbReference>
<feature type="binding site" evidence="17">
    <location>
        <position position="1090"/>
    </location>
    <ligand>
        <name>ATP</name>
        <dbReference type="ChEBI" id="CHEBI:30616"/>
    </ligand>
</feature>
<feature type="compositionally biased region" description="Polar residues" evidence="20">
    <location>
        <begin position="618"/>
        <end position="639"/>
    </location>
</feature>
<feature type="binding site" evidence="18">
    <location>
        <position position="1110"/>
    </location>
    <ligand>
        <name>Mg(2+)</name>
        <dbReference type="ChEBI" id="CHEBI:18420"/>
    </ligand>
</feature>
<dbReference type="NCBIfam" id="TIGR01652">
    <property type="entry name" value="ATPase-Plipid"/>
    <property type="match status" value="2"/>
</dbReference>
<feature type="binding site" evidence="17">
    <location>
        <position position="1114"/>
    </location>
    <ligand>
        <name>ATP</name>
        <dbReference type="ChEBI" id="CHEBI:30616"/>
    </ligand>
</feature>
<dbReference type="FunFam" id="2.70.150.10:FF:000054">
    <property type="entry name" value="Phospholipid-transporting ATPase"/>
    <property type="match status" value="1"/>
</dbReference>
<evidence type="ECO:0000256" key="7">
    <source>
        <dbReference type="ARBA" id="ARBA00022741"/>
    </source>
</evidence>
<feature type="binding site" evidence="17">
    <location>
        <position position="1084"/>
    </location>
    <ligand>
        <name>ATP</name>
        <dbReference type="ChEBI" id="CHEBI:30616"/>
    </ligand>
</feature>
<keyword evidence="13 19" id="KW-0472">Membrane</keyword>
<feature type="binding site" evidence="17">
    <location>
        <position position="1113"/>
    </location>
    <ligand>
        <name>ATP</name>
        <dbReference type="ChEBI" id="CHEBI:30616"/>
    </ligand>
</feature>
<feature type="transmembrane region" description="Helical" evidence="19">
    <location>
        <begin position="1250"/>
        <end position="1270"/>
    </location>
</feature>
<dbReference type="STRING" id="70415.A0A5S6QGZ7"/>
<feature type="compositionally biased region" description="Basic and acidic residues" evidence="20">
    <location>
        <begin position="1"/>
        <end position="12"/>
    </location>
</feature>
<organism evidence="23 24">
    <name type="scientific">Trichuris muris</name>
    <name type="common">Mouse whipworm</name>
    <dbReference type="NCBI Taxonomy" id="70415"/>
    <lineage>
        <taxon>Eukaryota</taxon>
        <taxon>Metazoa</taxon>
        <taxon>Ecdysozoa</taxon>
        <taxon>Nematoda</taxon>
        <taxon>Enoplea</taxon>
        <taxon>Dorylaimia</taxon>
        <taxon>Trichinellida</taxon>
        <taxon>Trichuridae</taxon>
        <taxon>Trichuris</taxon>
    </lineage>
</organism>
<dbReference type="Pfam" id="PF13246">
    <property type="entry name" value="Cation_ATPase"/>
    <property type="match status" value="1"/>
</dbReference>
<evidence type="ECO:0000256" key="16">
    <source>
        <dbReference type="PIRSR" id="PIRSR606539-1"/>
    </source>
</evidence>
<keyword evidence="6 18" id="KW-0479">Metal-binding</keyword>
<evidence type="ECO:0000256" key="18">
    <source>
        <dbReference type="PIRSR" id="PIRSR606539-3"/>
    </source>
</evidence>
<dbReference type="InterPro" id="IPR023214">
    <property type="entry name" value="HAD_sf"/>
</dbReference>
<evidence type="ECO:0000256" key="5">
    <source>
        <dbReference type="ARBA" id="ARBA00022692"/>
    </source>
</evidence>
<comment type="catalytic activity">
    <reaction evidence="15">
        <text>a beta-D-glucosyl-(1&lt;-&gt;1')-N-acylsphing-4-enine(out) + ATP + H2O = a beta-D-glucosyl-(1&lt;-&gt;1')-N-acylsphing-4-enine(in) + ADP + phosphate + H(+)</text>
        <dbReference type="Rhea" id="RHEA:66036"/>
        <dbReference type="ChEBI" id="CHEBI:15377"/>
        <dbReference type="ChEBI" id="CHEBI:15378"/>
        <dbReference type="ChEBI" id="CHEBI:22801"/>
        <dbReference type="ChEBI" id="CHEBI:30616"/>
        <dbReference type="ChEBI" id="CHEBI:43474"/>
        <dbReference type="ChEBI" id="CHEBI:456216"/>
    </reaction>
    <physiologicalReaction direction="left-to-right" evidence="15">
        <dbReference type="Rhea" id="RHEA:66037"/>
    </physiologicalReaction>
</comment>
<dbReference type="InterPro" id="IPR036412">
    <property type="entry name" value="HAD-like_sf"/>
</dbReference>
<dbReference type="PANTHER" id="PTHR24092:SF218">
    <property type="entry name" value="PHOSPHOLIPID-TRANSPORTING ATPASE"/>
    <property type="match status" value="1"/>
</dbReference>
<keyword evidence="10 18" id="KW-0460">Magnesium</keyword>
<dbReference type="Gene3D" id="3.40.1110.10">
    <property type="entry name" value="Calcium-transporting ATPase, cytoplasmic domain N"/>
    <property type="match status" value="2"/>
</dbReference>
<keyword evidence="11 19" id="KW-1278">Translocase</keyword>
<keyword evidence="5 19" id="KW-0812">Transmembrane</keyword>
<feature type="region of interest" description="Disordered" evidence="20">
    <location>
        <begin position="606"/>
        <end position="639"/>
    </location>
</feature>
<dbReference type="InterPro" id="IPR008250">
    <property type="entry name" value="ATPase_P-typ_transduc_dom_A_sf"/>
</dbReference>
<feature type="transmembrane region" description="Helical" evidence="19">
    <location>
        <begin position="400"/>
        <end position="424"/>
    </location>
</feature>
<feature type="binding site" evidence="18">
    <location>
        <position position="474"/>
    </location>
    <ligand>
        <name>Mg(2+)</name>
        <dbReference type="ChEBI" id="CHEBI:18420"/>
    </ligand>
</feature>
<feature type="binding site" evidence="17">
    <location>
        <position position="987"/>
    </location>
    <ligand>
        <name>ATP</name>
        <dbReference type="ChEBI" id="CHEBI:30616"/>
    </ligand>
</feature>
<accession>A0A5S6QGZ7</accession>
<dbReference type="PANTHER" id="PTHR24092">
    <property type="entry name" value="PROBABLE PHOSPHOLIPID-TRANSPORTING ATPASE"/>
    <property type="match status" value="1"/>
</dbReference>
<feature type="binding site" evidence="18">
    <location>
        <position position="472"/>
    </location>
    <ligand>
        <name>Mg(2+)</name>
        <dbReference type="ChEBI" id="CHEBI:18420"/>
    </ligand>
</feature>
<feature type="domain" description="P-type ATPase C-terminal" evidence="22">
    <location>
        <begin position="1137"/>
        <end position="1379"/>
    </location>
</feature>
<feature type="transmembrane region" description="Helical" evidence="19">
    <location>
        <begin position="1203"/>
        <end position="1220"/>
    </location>
</feature>
<feature type="transmembrane region" description="Helical" evidence="19">
    <location>
        <begin position="1353"/>
        <end position="1371"/>
    </location>
</feature>
<evidence type="ECO:0000256" key="15">
    <source>
        <dbReference type="ARBA" id="ARBA00050913"/>
    </source>
</evidence>
<proteinExistence type="inferred from homology"/>
<feature type="transmembrane region" description="Helical" evidence="19">
    <location>
        <begin position="354"/>
        <end position="380"/>
    </location>
</feature>
<comment type="cofactor">
    <cofactor evidence="1 18">
        <name>Mg(2+)</name>
        <dbReference type="ChEBI" id="CHEBI:18420"/>
    </cofactor>
</comment>
<dbReference type="SFLD" id="SFLDG00002">
    <property type="entry name" value="C1.7:_P-type_atpase_like"/>
    <property type="match status" value="1"/>
</dbReference>
<reference evidence="24" key="1">
    <citation type="submission" date="2019-12" db="UniProtKB">
        <authorList>
            <consortium name="WormBaseParasite"/>
        </authorList>
    </citation>
    <scope>IDENTIFICATION</scope>
</reference>
<feature type="binding site" evidence="17">
    <location>
        <position position="842"/>
    </location>
    <ligand>
        <name>ATP</name>
        <dbReference type="ChEBI" id="CHEBI:30616"/>
    </ligand>
</feature>
<dbReference type="Pfam" id="PF16209">
    <property type="entry name" value="PhoLip_ATPase_N"/>
    <property type="match status" value="1"/>
</dbReference>
<evidence type="ECO:0000256" key="3">
    <source>
        <dbReference type="ARBA" id="ARBA00004586"/>
    </source>
</evidence>
<dbReference type="Gene3D" id="1.20.1110.10">
    <property type="entry name" value="Calcium-transporting ATPase, transmembrane domain"/>
    <property type="match status" value="1"/>
</dbReference>
<evidence type="ECO:0000256" key="11">
    <source>
        <dbReference type="ARBA" id="ARBA00022967"/>
    </source>
</evidence>
<feature type="transmembrane region" description="Helical" evidence="19">
    <location>
        <begin position="154"/>
        <end position="173"/>
    </location>
</feature>
<dbReference type="InterPro" id="IPR018303">
    <property type="entry name" value="ATPase_P-typ_P_site"/>
</dbReference>
<evidence type="ECO:0000256" key="2">
    <source>
        <dbReference type="ARBA" id="ARBA00004127"/>
    </source>
</evidence>
<feature type="binding site" evidence="17">
    <location>
        <position position="866"/>
    </location>
    <ligand>
        <name>ATP</name>
        <dbReference type="ChEBI" id="CHEBI:30616"/>
    </ligand>
</feature>
<dbReference type="InterPro" id="IPR023299">
    <property type="entry name" value="ATPase_P-typ_cyto_dom_N"/>
</dbReference>
<name>A0A5S6QGZ7_TRIMR</name>